<evidence type="ECO:0000259" key="9">
    <source>
        <dbReference type="PROSITE" id="PS51755"/>
    </source>
</evidence>
<evidence type="ECO:0000256" key="7">
    <source>
        <dbReference type="PROSITE-ProRule" id="PRU01091"/>
    </source>
</evidence>
<evidence type="ECO:0000313" key="11">
    <source>
        <dbReference type="Proteomes" id="UP000263486"/>
    </source>
</evidence>
<feature type="modified residue" description="4-aspartylphosphate" evidence="6">
    <location>
        <position position="51"/>
    </location>
</feature>
<dbReference type="InterPro" id="IPR001867">
    <property type="entry name" value="OmpR/PhoB-type_DNA-bd"/>
</dbReference>
<dbReference type="InterPro" id="IPR011006">
    <property type="entry name" value="CheY-like_superfamily"/>
</dbReference>
<evidence type="ECO:0000256" key="4">
    <source>
        <dbReference type="ARBA" id="ARBA00023125"/>
    </source>
</evidence>
<dbReference type="Proteomes" id="UP000263486">
    <property type="component" value="Unassembled WGS sequence"/>
</dbReference>
<accession>A0ABX9KEK1</accession>
<keyword evidence="1 6" id="KW-0597">Phosphoprotein</keyword>
<evidence type="ECO:0000313" key="10">
    <source>
        <dbReference type="EMBL" id="REI39948.1"/>
    </source>
</evidence>
<reference evidence="10 11" key="1">
    <citation type="submission" date="2018-08" db="EMBL/GenBank/DDBJ databases">
        <title>Draft genome sequence of Psychrilyobacter sp. strain SD5 isolated from Black Sea water.</title>
        <authorList>
            <person name="Yadav S."/>
            <person name="Villanueva L."/>
            <person name="Damste J.S.S."/>
        </authorList>
    </citation>
    <scope>NUCLEOTIDE SEQUENCE [LARGE SCALE GENOMIC DNA]</scope>
    <source>
        <strain evidence="10 11">SD5</strain>
    </source>
</reference>
<comment type="caution">
    <text evidence="10">The sequence shown here is derived from an EMBL/GenBank/DDBJ whole genome shotgun (WGS) entry which is preliminary data.</text>
</comment>
<dbReference type="InterPro" id="IPR016032">
    <property type="entry name" value="Sig_transdc_resp-reg_C-effctor"/>
</dbReference>
<dbReference type="InterPro" id="IPR001789">
    <property type="entry name" value="Sig_transdc_resp-reg_receiver"/>
</dbReference>
<dbReference type="Pfam" id="PF00486">
    <property type="entry name" value="Trans_reg_C"/>
    <property type="match status" value="1"/>
</dbReference>
<dbReference type="PANTHER" id="PTHR48111">
    <property type="entry name" value="REGULATOR OF RPOS"/>
    <property type="match status" value="1"/>
</dbReference>
<protein>
    <submittedName>
        <fullName evidence="10">Response regulator</fullName>
    </submittedName>
</protein>
<dbReference type="CDD" id="cd00383">
    <property type="entry name" value="trans_reg_C"/>
    <property type="match status" value="1"/>
</dbReference>
<evidence type="ECO:0000259" key="8">
    <source>
        <dbReference type="PROSITE" id="PS50110"/>
    </source>
</evidence>
<sequence length="224" mass="25367">MKILIVEDSLITRNHLEKTLKEEGYEVSTAASGEAALQTIVNMSPQLVLLDLYLPGIDGLEVCEKIRNHPGVYGTPHIIMLTGKTEQQDIVDGFVRGADDYVKKPFNIDEVILRIRVVERKNAAVIELLQVGDIIINLSANSVREGGEEIKLSKTEYNLLVFLAKNKGVALSRMNIYERVWEDEFIQGNRIIDVYIRKLKKKLSTFDSHIESLQGRGYILRETL</sequence>
<evidence type="ECO:0000256" key="5">
    <source>
        <dbReference type="ARBA" id="ARBA00023163"/>
    </source>
</evidence>
<organism evidence="10 11">
    <name type="scientific">Psychrilyobacter piezotolerans</name>
    <dbReference type="NCBI Taxonomy" id="2293438"/>
    <lineage>
        <taxon>Bacteria</taxon>
        <taxon>Fusobacteriati</taxon>
        <taxon>Fusobacteriota</taxon>
        <taxon>Fusobacteriia</taxon>
        <taxon>Fusobacteriales</taxon>
        <taxon>Fusobacteriaceae</taxon>
        <taxon>Psychrilyobacter</taxon>
    </lineage>
</organism>
<keyword evidence="3" id="KW-0805">Transcription regulation</keyword>
<dbReference type="Pfam" id="PF00072">
    <property type="entry name" value="Response_reg"/>
    <property type="match status" value="1"/>
</dbReference>
<dbReference type="SUPFAM" id="SSF46894">
    <property type="entry name" value="C-terminal effector domain of the bipartite response regulators"/>
    <property type="match status" value="1"/>
</dbReference>
<evidence type="ECO:0000256" key="2">
    <source>
        <dbReference type="ARBA" id="ARBA00023012"/>
    </source>
</evidence>
<keyword evidence="11" id="KW-1185">Reference proteome</keyword>
<feature type="domain" description="OmpR/PhoB-type" evidence="9">
    <location>
        <begin position="126"/>
        <end position="222"/>
    </location>
</feature>
<dbReference type="InterPro" id="IPR039420">
    <property type="entry name" value="WalR-like"/>
</dbReference>
<feature type="DNA-binding region" description="OmpR/PhoB-type" evidence="7">
    <location>
        <begin position="126"/>
        <end position="222"/>
    </location>
</feature>
<dbReference type="CDD" id="cd17574">
    <property type="entry name" value="REC_OmpR"/>
    <property type="match status" value="1"/>
</dbReference>
<feature type="domain" description="Response regulatory" evidence="8">
    <location>
        <begin position="2"/>
        <end position="119"/>
    </location>
</feature>
<dbReference type="EMBL" id="QUAJ01000027">
    <property type="protein sequence ID" value="REI39948.1"/>
    <property type="molecule type" value="Genomic_DNA"/>
</dbReference>
<proteinExistence type="predicted"/>
<keyword evidence="2" id="KW-0902">Two-component regulatory system</keyword>
<keyword evidence="5" id="KW-0804">Transcription</keyword>
<dbReference type="InterPro" id="IPR036388">
    <property type="entry name" value="WH-like_DNA-bd_sf"/>
</dbReference>
<name>A0ABX9KEK1_9FUSO</name>
<keyword evidence="4 7" id="KW-0238">DNA-binding</keyword>
<dbReference type="PANTHER" id="PTHR48111:SF1">
    <property type="entry name" value="TWO-COMPONENT RESPONSE REGULATOR ORR33"/>
    <property type="match status" value="1"/>
</dbReference>
<dbReference type="PROSITE" id="PS50110">
    <property type="entry name" value="RESPONSE_REGULATORY"/>
    <property type="match status" value="1"/>
</dbReference>
<dbReference type="Gene3D" id="1.10.10.10">
    <property type="entry name" value="Winged helix-like DNA-binding domain superfamily/Winged helix DNA-binding domain"/>
    <property type="match status" value="1"/>
</dbReference>
<dbReference type="SMART" id="SM00448">
    <property type="entry name" value="REC"/>
    <property type="match status" value="1"/>
</dbReference>
<dbReference type="SUPFAM" id="SSF52172">
    <property type="entry name" value="CheY-like"/>
    <property type="match status" value="1"/>
</dbReference>
<dbReference type="SMART" id="SM00862">
    <property type="entry name" value="Trans_reg_C"/>
    <property type="match status" value="1"/>
</dbReference>
<evidence type="ECO:0000256" key="3">
    <source>
        <dbReference type="ARBA" id="ARBA00023015"/>
    </source>
</evidence>
<evidence type="ECO:0000256" key="6">
    <source>
        <dbReference type="PROSITE-ProRule" id="PRU00169"/>
    </source>
</evidence>
<dbReference type="PROSITE" id="PS51755">
    <property type="entry name" value="OMPR_PHOB"/>
    <property type="match status" value="1"/>
</dbReference>
<dbReference type="RefSeq" id="WP_114643254.1">
    <property type="nucleotide sequence ID" value="NZ_JAACIO010000026.1"/>
</dbReference>
<dbReference type="Gene3D" id="3.40.50.2300">
    <property type="match status" value="1"/>
</dbReference>
<gene>
    <name evidence="10" type="ORF">DYH56_12715</name>
</gene>
<evidence type="ECO:0000256" key="1">
    <source>
        <dbReference type="ARBA" id="ARBA00022553"/>
    </source>
</evidence>